<name>X0YD90_9ZZZZ</name>
<sequence length="404" mass="47560">MRLQDCGYEEWKKYVIVDYCNLTEEEFYQHSKNDPEVNHILNVIIRLLWGTYNGTLSEAERMNLQSQLTNSVHITNCTIIQSNDAKFIIDLTYYVFNFGIPPTWDEAETLEVRLNYDDDTPFSNVDPSDKLYYQWYGSTKYVHIGGVDGYPMESGVQVFHKYLDRGDYPNTDMTPTFYNEHIEFSSSNIELERLRLDVIIMSSFQVMGFYPQLYADYKYFLIDVGDDDPDPPEFKSFQARFDWDPFNDPNQMLTIFSKPNGNPLDSVDKDILIRVNYEDYSGIWLKDLQFRFIRKDGHELVKATPIWDFITDLFWIPRDLGGLGWRYYYDLGDLDKIQIRSKASDYDNDRNNDTLASGWTGWIDVAQVVRNELALEGNKANIQFEYSNDILKPYEEYHPYPGEE</sequence>
<proteinExistence type="predicted"/>
<gene>
    <name evidence="1" type="ORF">S01H4_16105</name>
</gene>
<organism evidence="1">
    <name type="scientific">marine sediment metagenome</name>
    <dbReference type="NCBI Taxonomy" id="412755"/>
    <lineage>
        <taxon>unclassified sequences</taxon>
        <taxon>metagenomes</taxon>
        <taxon>ecological metagenomes</taxon>
    </lineage>
</organism>
<reference evidence="1" key="1">
    <citation type="journal article" date="2014" name="Front. Microbiol.">
        <title>High frequency of phylogenetically diverse reductive dehalogenase-homologous genes in deep subseafloor sedimentary metagenomes.</title>
        <authorList>
            <person name="Kawai M."/>
            <person name="Futagami T."/>
            <person name="Toyoda A."/>
            <person name="Takaki Y."/>
            <person name="Nishi S."/>
            <person name="Hori S."/>
            <person name="Arai W."/>
            <person name="Tsubouchi T."/>
            <person name="Morono Y."/>
            <person name="Uchiyama I."/>
            <person name="Ito T."/>
            <person name="Fujiyama A."/>
            <person name="Inagaki F."/>
            <person name="Takami H."/>
        </authorList>
    </citation>
    <scope>NUCLEOTIDE SEQUENCE</scope>
    <source>
        <strain evidence="1">Expedition CK06-06</strain>
    </source>
</reference>
<dbReference type="EMBL" id="BART01007055">
    <property type="protein sequence ID" value="GAG53834.1"/>
    <property type="molecule type" value="Genomic_DNA"/>
</dbReference>
<accession>X0YD90</accession>
<protein>
    <submittedName>
        <fullName evidence="1">Uncharacterized protein</fullName>
    </submittedName>
</protein>
<feature type="non-terminal residue" evidence="1">
    <location>
        <position position="404"/>
    </location>
</feature>
<dbReference type="AlphaFoldDB" id="X0YD90"/>
<evidence type="ECO:0000313" key="1">
    <source>
        <dbReference type="EMBL" id="GAG53834.1"/>
    </source>
</evidence>
<comment type="caution">
    <text evidence="1">The sequence shown here is derived from an EMBL/GenBank/DDBJ whole genome shotgun (WGS) entry which is preliminary data.</text>
</comment>